<dbReference type="Pfam" id="PF04173">
    <property type="entry name" value="DoxD"/>
    <property type="match status" value="1"/>
</dbReference>
<name>A0A1M4VHH6_9BACL</name>
<keyword evidence="2 5" id="KW-0812">Transmembrane</keyword>
<dbReference type="Proteomes" id="UP000184476">
    <property type="component" value="Unassembled WGS sequence"/>
</dbReference>
<accession>A0A1M4VHH6</accession>
<sequence length="331" mass="38660">MDKIMRFLTKEHALIGLSITRIFFGIALLYELLINIPIRYLLWGPKGLVPFAEYRADMMERHVWTIFDLSPTEWMVDLVIFGGILICLLYIIGFQTRIMGVLMFVIMFSLYMRNLDITHGGDNILRILLLYIMFTSVGRYFSVDQWLKKRREKKAKPPSWLSRSQLLTDSKAVIHNFAWLACVIQLVFMYFSSGSYKIMGSLWQNGTGLYYASRVQDFFNPDLTPLLWKSDLIMILMSYGTVLFQVAFPFLLLNRFTKYVAILSACMLHIGIAAFMGLVDFSWIMIGCEMMLLTNTDFYRLRDYSRQIRKRFRASSEQKEVQIATTIEQAK</sequence>
<comment type="subcellular location">
    <subcellularLocation>
        <location evidence="1">Endomembrane system</location>
        <topology evidence="1">Multi-pass membrane protein</topology>
    </subcellularLocation>
</comment>
<evidence type="ECO:0000259" key="6">
    <source>
        <dbReference type="SMART" id="SM00752"/>
    </source>
</evidence>
<keyword evidence="4 5" id="KW-0472">Membrane</keyword>
<dbReference type="PANTHER" id="PTHR39535">
    <property type="entry name" value="SPORULATION-DELAYING PROTEIN SDPB"/>
    <property type="match status" value="1"/>
</dbReference>
<dbReference type="EMBL" id="FQVL01000002">
    <property type="protein sequence ID" value="SHE68476.1"/>
    <property type="molecule type" value="Genomic_DNA"/>
</dbReference>
<gene>
    <name evidence="7" type="ORF">SAMN05444392_102370</name>
</gene>
<feature type="transmembrane region" description="Helical" evidence="5">
    <location>
        <begin position="96"/>
        <end position="112"/>
    </location>
</feature>
<evidence type="ECO:0000256" key="3">
    <source>
        <dbReference type="ARBA" id="ARBA00022989"/>
    </source>
</evidence>
<feature type="transmembrane region" description="Helical" evidence="5">
    <location>
        <begin position="124"/>
        <end position="141"/>
    </location>
</feature>
<dbReference type="InterPro" id="IPR052964">
    <property type="entry name" value="Sporulation_signal_mat"/>
</dbReference>
<evidence type="ECO:0000256" key="5">
    <source>
        <dbReference type="SAM" id="Phobius"/>
    </source>
</evidence>
<dbReference type="InterPro" id="IPR011020">
    <property type="entry name" value="HTTM-like"/>
</dbReference>
<keyword evidence="3 5" id="KW-1133">Transmembrane helix</keyword>
<proteinExistence type="predicted"/>
<feature type="transmembrane region" description="Helical" evidence="5">
    <location>
        <begin position="12"/>
        <end position="33"/>
    </location>
</feature>
<feature type="transmembrane region" description="Helical" evidence="5">
    <location>
        <begin position="172"/>
        <end position="191"/>
    </location>
</feature>
<dbReference type="GO" id="GO:0012505">
    <property type="term" value="C:endomembrane system"/>
    <property type="evidence" value="ECO:0007669"/>
    <property type="project" value="UniProtKB-SubCell"/>
</dbReference>
<dbReference type="STRING" id="112248.SAMN05444392_102370"/>
<protein>
    <submittedName>
        <fullName evidence="7">TQO small subunit DoxD</fullName>
    </submittedName>
</protein>
<evidence type="ECO:0000256" key="2">
    <source>
        <dbReference type="ARBA" id="ARBA00022692"/>
    </source>
</evidence>
<dbReference type="InterPro" id="IPR007301">
    <property type="entry name" value="DoxD"/>
</dbReference>
<dbReference type="AlphaFoldDB" id="A0A1M4VHH6"/>
<keyword evidence="8" id="KW-1185">Reference proteome</keyword>
<evidence type="ECO:0000313" key="7">
    <source>
        <dbReference type="EMBL" id="SHE68476.1"/>
    </source>
</evidence>
<dbReference type="SMART" id="SM00752">
    <property type="entry name" value="HTTM"/>
    <property type="match status" value="1"/>
</dbReference>
<evidence type="ECO:0000256" key="1">
    <source>
        <dbReference type="ARBA" id="ARBA00004127"/>
    </source>
</evidence>
<feature type="transmembrane region" description="Helical" evidence="5">
    <location>
        <begin position="232"/>
        <end position="252"/>
    </location>
</feature>
<feature type="domain" description="HTTM-like" evidence="6">
    <location>
        <begin position="9"/>
        <end position="297"/>
    </location>
</feature>
<feature type="transmembrane region" description="Helical" evidence="5">
    <location>
        <begin position="74"/>
        <end position="91"/>
    </location>
</feature>
<organism evidence="7 8">
    <name type="scientific">Seinonella peptonophila</name>
    <dbReference type="NCBI Taxonomy" id="112248"/>
    <lineage>
        <taxon>Bacteria</taxon>
        <taxon>Bacillati</taxon>
        <taxon>Bacillota</taxon>
        <taxon>Bacilli</taxon>
        <taxon>Bacillales</taxon>
        <taxon>Thermoactinomycetaceae</taxon>
        <taxon>Seinonella</taxon>
    </lineage>
</organism>
<feature type="transmembrane region" description="Helical" evidence="5">
    <location>
        <begin position="259"/>
        <end position="277"/>
    </location>
</feature>
<reference evidence="7 8" key="1">
    <citation type="submission" date="2016-11" db="EMBL/GenBank/DDBJ databases">
        <authorList>
            <person name="Jaros S."/>
            <person name="Januszkiewicz K."/>
            <person name="Wedrychowicz H."/>
        </authorList>
    </citation>
    <scope>NUCLEOTIDE SEQUENCE [LARGE SCALE GENOMIC DNA]</scope>
    <source>
        <strain evidence="7 8">DSM 44666</strain>
    </source>
</reference>
<evidence type="ECO:0000313" key="8">
    <source>
        <dbReference type="Proteomes" id="UP000184476"/>
    </source>
</evidence>
<evidence type="ECO:0000256" key="4">
    <source>
        <dbReference type="ARBA" id="ARBA00023136"/>
    </source>
</evidence>
<dbReference type="PANTHER" id="PTHR39535:SF2">
    <property type="entry name" value="HTTM DOMAIN-CONTAINING PROTEIN"/>
    <property type="match status" value="1"/>
</dbReference>